<dbReference type="RefSeq" id="WP_154463828.1">
    <property type="nucleotide sequence ID" value="NZ_JAXFEN010000119.1"/>
</dbReference>
<dbReference type="SMART" id="SM00382">
    <property type="entry name" value="AAA"/>
    <property type="match status" value="1"/>
</dbReference>
<dbReference type="AlphaFoldDB" id="A0A6N7WBI0"/>
<keyword evidence="4 10" id="KW-0812">Transmembrane</keyword>
<sequence length="581" mass="66092">MFNKFNYIFNRKEKRKLLLLLVIIIIGSFLELLGVAAFMPFISVLMDTNIIYENKILLYFYRITNFGNIEYFLAFLALLICCVYILKNIYLSFMQNMILNFAYNMRMNLATNLLATYIAEPYTFHLTKNIADMQRCLQIDANQFMLLMNATLQLIAEIMVCIALGIYLFDTSHSITIAIAVLLIGCLGLFYLISKKISQKLGRQNQRYNSKLIQWVNQALGGIKEVKVLERESFFINSYKENYKKLIKGAKNNEMLATIPKYIVETVCICGMLLAVVGKMFFGRREIVDFIPQLSVFAVAAFRLLPSVGKINSYINGIMYGLPSLDLIYHDLKEVENNNRIIKKDVKKTDKFFIKEKICLVNVRYRYPNTDIDVLKKINLEIGKGKTVALIGSSGAGKTTLADIILGLLQPTEGRIMVDECDIFDNISLWHKSIGYIPQNIYLSDDTIRNNIAFGVEENEINDSAVEGALRKAQLYDFVQNLAEGINTFVGDRGVRLSGGQRQRIGIARALYHEPDILILDEATSALDNETEQAVMGAIEKLQGVKTMIIIAHRLTTIKKADEIYEVVNGELVKRNLKDIF</sequence>
<keyword evidence="2" id="KW-0813">Transport</keyword>
<evidence type="ECO:0000256" key="7">
    <source>
        <dbReference type="ARBA" id="ARBA00022840"/>
    </source>
</evidence>
<keyword evidence="6" id="KW-0645">Protease</keyword>
<dbReference type="PROSITE" id="PS00211">
    <property type="entry name" value="ABC_TRANSPORTER_1"/>
    <property type="match status" value="1"/>
</dbReference>
<evidence type="ECO:0000256" key="9">
    <source>
        <dbReference type="ARBA" id="ARBA00023136"/>
    </source>
</evidence>
<evidence type="ECO:0000256" key="3">
    <source>
        <dbReference type="ARBA" id="ARBA00022475"/>
    </source>
</evidence>
<dbReference type="Gene3D" id="3.40.50.300">
    <property type="entry name" value="P-loop containing nucleotide triphosphate hydrolases"/>
    <property type="match status" value="1"/>
</dbReference>
<dbReference type="InterPro" id="IPR027417">
    <property type="entry name" value="P-loop_NTPase"/>
</dbReference>
<evidence type="ECO:0000256" key="1">
    <source>
        <dbReference type="ARBA" id="ARBA00004651"/>
    </source>
</evidence>
<gene>
    <name evidence="13" type="ORF">FYJ45_05690</name>
</gene>
<dbReference type="InterPro" id="IPR039421">
    <property type="entry name" value="Type_1_exporter"/>
</dbReference>
<keyword evidence="8 10" id="KW-1133">Transmembrane helix</keyword>
<dbReference type="InterPro" id="IPR003439">
    <property type="entry name" value="ABC_transporter-like_ATP-bd"/>
</dbReference>
<dbReference type="Pfam" id="PF00005">
    <property type="entry name" value="ABC_tran"/>
    <property type="match status" value="1"/>
</dbReference>
<dbReference type="EMBL" id="VUMI01000006">
    <property type="protein sequence ID" value="MSS87837.1"/>
    <property type="molecule type" value="Genomic_DNA"/>
</dbReference>
<dbReference type="Proteomes" id="UP000436047">
    <property type="component" value="Unassembled WGS sequence"/>
</dbReference>
<evidence type="ECO:0000256" key="2">
    <source>
        <dbReference type="ARBA" id="ARBA00022448"/>
    </source>
</evidence>
<feature type="transmembrane region" description="Helical" evidence="10">
    <location>
        <begin position="262"/>
        <end position="281"/>
    </location>
</feature>
<keyword evidence="6" id="KW-0378">Hydrolase</keyword>
<dbReference type="SUPFAM" id="SSF90123">
    <property type="entry name" value="ABC transporter transmembrane region"/>
    <property type="match status" value="1"/>
</dbReference>
<feature type="transmembrane region" description="Helical" evidence="10">
    <location>
        <begin position="175"/>
        <end position="193"/>
    </location>
</feature>
<dbReference type="GO" id="GO:0005886">
    <property type="term" value="C:plasma membrane"/>
    <property type="evidence" value="ECO:0007669"/>
    <property type="project" value="UniProtKB-SubCell"/>
</dbReference>
<dbReference type="InterPro" id="IPR017871">
    <property type="entry name" value="ABC_transporter-like_CS"/>
</dbReference>
<evidence type="ECO:0000256" key="6">
    <source>
        <dbReference type="ARBA" id="ARBA00022807"/>
    </source>
</evidence>
<feature type="transmembrane region" description="Helical" evidence="10">
    <location>
        <begin position="66"/>
        <end position="86"/>
    </location>
</feature>
<dbReference type="InterPro" id="IPR011527">
    <property type="entry name" value="ABC1_TM_dom"/>
</dbReference>
<feature type="transmembrane region" description="Helical" evidence="10">
    <location>
        <begin position="144"/>
        <end position="169"/>
    </location>
</feature>
<comment type="caution">
    <text evidence="13">The sequence shown here is derived from an EMBL/GenBank/DDBJ whole genome shotgun (WGS) entry which is preliminary data.</text>
</comment>
<dbReference type="GO" id="GO:0016887">
    <property type="term" value="F:ATP hydrolysis activity"/>
    <property type="evidence" value="ECO:0007669"/>
    <property type="project" value="InterPro"/>
</dbReference>
<feature type="domain" description="ABC transporter" evidence="11">
    <location>
        <begin position="358"/>
        <end position="580"/>
    </location>
</feature>
<evidence type="ECO:0000256" key="10">
    <source>
        <dbReference type="SAM" id="Phobius"/>
    </source>
</evidence>
<organism evidence="13 14">
    <name type="scientific">Eisenbergiella porci</name>
    <dbReference type="NCBI Taxonomy" id="2652274"/>
    <lineage>
        <taxon>Bacteria</taxon>
        <taxon>Bacillati</taxon>
        <taxon>Bacillota</taxon>
        <taxon>Clostridia</taxon>
        <taxon>Lachnospirales</taxon>
        <taxon>Lachnospiraceae</taxon>
        <taxon>Eisenbergiella</taxon>
    </lineage>
</organism>
<keyword evidence="5" id="KW-0547">Nucleotide-binding</keyword>
<dbReference type="SUPFAM" id="SSF52540">
    <property type="entry name" value="P-loop containing nucleoside triphosphate hydrolases"/>
    <property type="match status" value="1"/>
</dbReference>
<keyword evidence="7 13" id="KW-0067">ATP-binding</keyword>
<feature type="transmembrane region" description="Helical" evidence="10">
    <location>
        <begin position="17"/>
        <end position="46"/>
    </location>
</feature>
<dbReference type="InterPro" id="IPR036640">
    <property type="entry name" value="ABC1_TM_sf"/>
</dbReference>
<proteinExistence type="predicted"/>
<keyword evidence="14" id="KW-1185">Reference proteome</keyword>
<comment type="subcellular location">
    <subcellularLocation>
        <location evidence="1">Cell membrane</location>
        <topology evidence="1">Multi-pass membrane protein</topology>
    </subcellularLocation>
</comment>
<feature type="domain" description="ABC transmembrane type-1" evidence="12">
    <location>
        <begin position="22"/>
        <end position="277"/>
    </location>
</feature>
<dbReference type="PROSITE" id="PS50929">
    <property type="entry name" value="ABC_TM1F"/>
    <property type="match status" value="1"/>
</dbReference>
<dbReference type="PANTHER" id="PTHR24221">
    <property type="entry name" value="ATP-BINDING CASSETTE SUB-FAMILY B"/>
    <property type="match status" value="1"/>
</dbReference>
<dbReference type="GO" id="GO:0140359">
    <property type="term" value="F:ABC-type transporter activity"/>
    <property type="evidence" value="ECO:0007669"/>
    <property type="project" value="InterPro"/>
</dbReference>
<keyword evidence="9 10" id="KW-0472">Membrane</keyword>
<dbReference type="GO" id="GO:0008234">
    <property type="term" value="F:cysteine-type peptidase activity"/>
    <property type="evidence" value="ECO:0007669"/>
    <property type="project" value="UniProtKB-KW"/>
</dbReference>
<dbReference type="PANTHER" id="PTHR24221:SF654">
    <property type="entry name" value="ATP-BINDING CASSETTE SUB-FAMILY B MEMBER 6"/>
    <property type="match status" value="1"/>
</dbReference>
<keyword evidence="6" id="KW-0788">Thiol protease</keyword>
<reference evidence="13 14" key="1">
    <citation type="submission" date="2019-08" db="EMBL/GenBank/DDBJ databases">
        <title>In-depth cultivation of the pig gut microbiome towards novel bacterial diversity and tailored functional studies.</title>
        <authorList>
            <person name="Wylensek D."/>
            <person name="Hitch T.C.A."/>
            <person name="Clavel T."/>
        </authorList>
    </citation>
    <scope>NUCLEOTIDE SEQUENCE [LARGE SCALE GENOMIC DNA]</scope>
    <source>
        <strain evidence="13 14">WCA-389-WT-23B</strain>
    </source>
</reference>
<evidence type="ECO:0000313" key="14">
    <source>
        <dbReference type="Proteomes" id="UP000436047"/>
    </source>
</evidence>
<dbReference type="PROSITE" id="PS50893">
    <property type="entry name" value="ABC_TRANSPORTER_2"/>
    <property type="match status" value="1"/>
</dbReference>
<protein>
    <submittedName>
        <fullName evidence="13">ABC transporter ATP-binding protein</fullName>
    </submittedName>
</protein>
<evidence type="ECO:0000256" key="5">
    <source>
        <dbReference type="ARBA" id="ARBA00022741"/>
    </source>
</evidence>
<dbReference type="Pfam" id="PF00664">
    <property type="entry name" value="ABC_membrane"/>
    <property type="match status" value="1"/>
</dbReference>
<dbReference type="FunFam" id="3.40.50.300:FF:000299">
    <property type="entry name" value="ABC transporter ATP-binding protein/permease"/>
    <property type="match status" value="1"/>
</dbReference>
<evidence type="ECO:0000256" key="8">
    <source>
        <dbReference type="ARBA" id="ARBA00022989"/>
    </source>
</evidence>
<dbReference type="Gene3D" id="1.20.1560.10">
    <property type="entry name" value="ABC transporter type 1, transmembrane domain"/>
    <property type="match status" value="1"/>
</dbReference>
<dbReference type="InterPro" id="IPR003593">
    <property type="entry name" value="AAA+_ATPase"/>
</dbReference>
<dbReference type="GO" id="GO:0005524">
    <property type="term" value="F:ATP binding"/>
    <property type="evidence" value="ECO:0007669"/>
    <property type="project" value="UniProtKB-KW"/>
</dbReference>
<evidence type="ECO:0000313" key="13">
    <source>
        <dbReference type="EMBL" id="MSS87837.1"/>
    </source>
</evidence>
<evidence type="ECO:0000259" key="11">
    <source>
        <dbReference type="PROSITE" id="PS50893"/>
    </source>
</evidence>
<evidence type="ECO:0000256" key="4">
    <source>
        <dbReference type="ARBA" id="ARBA00022692"/>
    </source>
</evidence>
<accession>A0A6N7WBI0</accession>
<keyword evidence="3" id="KW-1003">Cell membrane</keyword>
<name>A0A6N7WBI0_9FIRM</name>
<dbReference type="GO" id="GO:0034040">
    <property type="term" value="F:ATPase-coupled lipid transmembrane transporter activity"/>
    <property type="evidence" value="ECO:0007669"/>
    <property type="project" value="TreeGrafter"/>
</dbReference>
<evidence type="ECO:0000259" key="12">
    <source>
        <dbReference type="PROSITE" id="PS50929"/>
    </source>
</evidence>
<dbReference type="GeneID" id="86052570"/>